<sequence>MSNNKVQLVNIRKSVAWHLLKLIPDAKKFDGEDTATSSSSIGNYKRQVTNPRKSTLLSLITDIEFVYKTYYYDEDKVKVETMRSRLDAFNQDLQALGVTAKSNGVKYIELDENICDQLIPYCIDLIENDRLVVPYWLSYRPENQKKLSFPPYLSPSRMTDQVIIGREKECEEIHRLLNEHDEPIYLDSMAGLGKTSVVQEYTKMYTDRLDLMIHVPSSSKSVCYDVLNELAPERLNDSGEEDSSNHYASILYGFAEEMKDFDNQVLLIIDNISSAEQLSSVKKLKPLCDIGWKILVTTRVTNKSIKKQTIYEIERLSEENCFRLFEYYYLGAQTKQALSPDDKKELRNLLEKLSYHTYLIELVARVGEFCGLSISKLASSLVEEETDTLKLDKILDARVYTTREQENRNIRSIISTLLDMSQLDEMERRVLGYFTLLPDVPISQKLLIQWMSDKKDLLPIPLATVLADLCERGWLLLENADERMYKCHSLVQSAFNLNEESRESFDCLPFIKNVTNYLNSPHDGMERTDIFQNLPILSTVLTRYTAETKERYQLIKQYLSCCINFTCCPLKSLNYAEEMMKLFDKFYSEDSLEKIICQHINNETYFEVANERGKEAKVREMRRKTAEEAENCYDQKPLLCIRINQKYASSLKRNGQFAESLELLNKQEQKIKNVLDQKDLPNVDEWKYALFRNYELKGIFSNSYYMNESNSLTLKDVLAIRKDYLKTGEELLTKDSYKLRFCYNDLGMTYIYMYDDPDEETANDPLKKAELLKKADFYLNRSYNMAINRYGENSIRCISPTKNLASLFKRRGDFEKAKEFAERAYKLRKSKPNSEADRGLMVDARFLSGVYLDEYRHQTKKDPLLLEIALNYVNEALEISELLHAGEDNHESEKNLERIQEIKNELVAFDNSEN</sequence>
<organism evidence="2 3">
    <name type="scientific">Candidatus Enterococcus moelleringii</name>
    <dbReference type="NCBI Taxonomy" id="2815325"/>
    <lineage>
        <taxon>Bacteria</taxon>
        <taxon>Bacillati</taxon>
        <taxon>Bacillota</taxon>
        <taxon>Bacilli</taxon>
        <taxon>Lactobacillales</taxon>
        <taxon>Enterococcaceae</taxon>
        <taxon>Enterococcus</taxon>
    </lineage>
</organism>
<dbReference type="SUPFAM" id="SSF52540">
    <property type="entry name" value="P-loop containing nucleoside triphosphate hydrolases"/>
    <property type="match status" value="1"/>
</dbReference>
<reference evidence="2 3" key="1">
    <citation type="submission" date="2021-03" db="EMBL/GenBank/DDBJ databases">
        <title>Enterococcal diversity collection.</title>
        <authorList>
            <person name="Gilmore M.S."/>
            <person name="Schwartzman J."/>
            <person name="Van Tyne D."/>
            <person name="Martin M."/>
            <person name="Earl A.M."/>
            <person name="Manson A.L."/>
            <person name="Straub T."/>
            <person name="Salamzade R."/>
            <person name="Saavedra J."/>
            <person name="Lebreton F."/>
            <person name="Prichula J."/>
            <person name="Schaufler K."/>
            <person name="Gaca A."/>
            <person name="Sgardioli B."/>
            <person name="Wagenaar J."/>
            <person name="Strong T."/>
        </authorList>
    </citation>
    <scope>NUCLEOTIDE SEQUENCE [LARGE SCALE GENOMIC DNA]</scope>
    <source>
        <strain evidence="2 3">669A</strain>
    </source>
</reference>
<evidence type="ECO:0000313" key="2">
    <source>
        <dbReference type="EMBL" id="MBO1308761.1"/>
    </source>
</evidence>
<name>A0ABS3LJ66_9ENTE</name>
<comment type="caution">
    <text evidence="2">The sequence shown here is derived from an EMBL/GenBank/DDBJ whole genome shotgun (WGS) entry which is preliminary data.</text>
</comment>
<accession>A0ABS3LJ66</accession>
<gene>
    <name evidence="2" type="ORF">JZO70_21495</name>
</gene>
<keyword evidence="3" id="KW-1185">Reference proteome</keyword>
<dbReference type="Proteomes" id="UP000664601">
    <property type="component" value="Unassembled WGS sequence"/>
</dbReference>
<dbReference type="InterPro" id="IPR027417">
    <property type="entry name" value="P-loop_NTPase"/>
</dbReference>
<evidence type="ECO:0000259" key="1">
    <source>
        <dbReference type="Pfam" id="PF00931"/>
    </source>
</evidence>
<dbReference type="EMBL" id="JAFREM010000042">
    <property type="protein sequence ID" value="MBO1308761.1"/>
    <property type="molecule type" value="Genomic_DNA"/>
</dbReference>
<dbReference type="InterPro" id="IPR011990">
    <property type="entry name" value="TPR-like_helical_dom_sf"/>
</dbReference>
<protein>
    <recommendedName>
        <fullName evidence="1">NB-ARC domain-containing protein</fullName>
    </recommendedName>
</protein>
<dbReference type="Gene3D" id="1.25.40.10">
    <property type="entry name" value="Tetratricopeptide repeat domain"/>
    <property type="match status" value="1"/>
</dbReference>
<feature type="domain" description="NB-ARC" evidence="1">
    <location>
        <begin position="167"/>
        <end position="328"/>
    </location>
</feature>
<proteinExistence type="predicted"/>
<dbReference type="Gene3D" id="3.40.50.300">
    <property type="entry name" value="P-loop containing nucleotide triphosphate hydrolases"/>
    <property type="match status" value="1"/>
</dbReference>
<evidence type="ECO:0000313" key="3">
    <source>
        <dbReference type="Proteomes" id="UP000664601"/>
    </source>
</evidence>
<dbReference type="SUPFAM" id="SSF48452">
    <property type="entry name" value="TPR-like"/>
    <property type="match status" value="1"/>
</dbReference>
<dbReference type="Pfam" id="PF00931">
    <property type="entry name" value="NB-ARC"/>
    <property type="match status" value="1"/>
</dbReference>
<dbReference type="InterPro" id="IPR002182">
    <property type="entry name" value="NB-ARC"/>
</dbReference>
<dbReference type="RefSeq" id="WP_207675752.1">
    <property type="nucleotide sequence ID" value="NZ_JAFREM010000042.1"/>
</dbReference>